<name>A0A1L9AUH9_9BACT</name>
<feature type="transmembrane region" description="Helical" evidence="7">
    <location>
        <begin position="148"/>
        <end position="169"/>
    </location>
</feature>
<keyword evidence="4 7" id="KW-0812">Transmembrane</keyword>
<feature type="transmembrane region" description="Helical" evidence="7">
    <location>
        <begin position="56"/>
        <end position="75"/>
    </location>
</feature>
<dbReference type="PANTHER" id="PTHR23513">
    <property type="entry name" value="INTEGRAL MEMBRANE EFFLUX PROTEIN-RELATED"/>
    <property type="match status" value="1"/>
</dbReference>
<dbReference type="GO" id="GO:0005886">
    <property type="term" value="C:plasma membrane"/>
    <property type="evidence" value="ECO:0007669"/>
    <property type="project" value="UniProtKB-SubCell"/>
</dbReference>
<feature type="domain" description="Major facilitator superfamily (MFS) profile" evidence="8">
    <location>
        <begin position="1"/>
        <end position="377"/>
    </location>
</feature>
<sequence length="407" mass="42674">MSVATQMQSVAIAWFIYERTGRPLDLGLVGLAQFLPQFVLSLPAGHMADRFDRRRIMQVCNAASVVCSLLFLAITRSEVRALWPLYAVVMLLSAARAFSGPASQALLPSLVPTLHPQRAVGWNSLGSQAATIAGPALGGVLYSVSGSAVAVFTVGALLGMLSLALLWPIRPTLQVVGGRGAASWTELLAGLRFVWREKRILGCISLDLFAVLLGGAEALLPIFARDILHVGPWGLGLLRSAPAIGASLVGAALVSRPLRRAGGSTLLATVALFGAATLTFGLSRSVLLSLLALLVLGAADMVSMILRGTLLQFSTPAPLRGRVNAVNQLFVGTSNELGAMESGLMAAWLGIVPAVVLGGVGTCAIVLLWAVLFPELRKPRPQAESVTVVPGASWRRPRASAANLRES</sequence>
<dbReference type="PROSITE" id="PS50850">
    <property type="entry name" value="MFS"/>
    <property type="match status" value="1"/>
</dbReference>
<organism evidence="9 10">
    <name type="scientific">Cystobacter ferrugineus</name>
    <dbReference type="NCBI Taxonomy" id="83449"/>
    <lineage>
        <taxon>Bacteria</taxon>
        <taxon>Pseudomonadati</taxon>
        <taxon>Myxococcota</taxon>
        <taxon>Myxococcia</taxon>
        <taxon>Myxococcales</taxon>
        <taxon>Cystobacterineae</taxon>
        <taxon>Archangiaceae</taxon>
        <taxon>Cystobacter</taxon>
    </lineage>
</organism>
<evidence type="ECO:0000256" key="4">
    <source>
        <dbReference type="ARBA" id="ARBA00022692"/>
    </source>
</evidence>
<keyword evidence="2" id="KW-0813">Transport</keyword>
<dbReference type="GO" id="GO:0022857">
    <property type="term" value="F:transmembrane transporter activity"/>
    <property type="evidence" value="ECO:0007669"/>
    <property type="project" value="InterPro"/>
</dbReference>
<dbReference type="Gene3D" id="1.20.1250.20">
    <property type="entry name" value="MFS general substrate transporter like domains"/>
    <property type="match status" value="1"/>
</dbReference>
<evidence type="ECO:0000259" key="8">
    <source>
        <dbReference type="PROSITE" id="PS50850"/>
    </source>
</evidence>
<dbReference type="InterPro" id="IPR010290">
    <property type="entry name" value="TM_effector"/>
</dbReference>
<reference evidence="9 10" key="2">
    <citation type="submission" date="2016-12" db="EMBL/GenBank/DDBJ databases">
        <title>Draft Genome Sequence of Cystobacter ferrugineus Strain Cbfe23.</title>
        <authorList>
            <person name="Akbar S."/>
            <person name="Dowd S.E."/>
            <person name="Stevens D.C."/>
        </authorList>
    </citation>
    <scope>NUCLEOTIDE SEQUENCE [LARGE SCALE GENOMIC DNA]</scope>
    <source>
        <strain evidence="9 10">Cbfe23</strain>
    </source>
</reference>
<feature type="transmembrane region" description="Helical" evidence="7">
    <location>
        <begin position="345"/>
        <end position="372"/>
    </location>
</feature>
<feature type="transmembrane region" description="Helical" evidence="7">
    <location>
        <begin position="200"/>
        <end position="224"/>
    </location>
</feature>
<evidence type="ECO:0000256" key="2">
    <source>
        <dbReference type="ARBA" id="ARBA00022448"/>
    </source>
</evidence>
<dbReference type="Pfam" id="PF05977">
    <property type="entry name" value="MFS_3"/>
    <property type="match status" value="1"/>
</dbReference>
<dbReference type="EMBL" id="MPIN01000030">
    <property type="protein sequence ID" value="OJH33675.1"/>
    <property type="molecule type" value="Genomic_DNA"/>
</dbReference>
<dbReference type="STRING" id="83449.BON30_47410"/>
<evidence type="ECO:0000256" key="7">
    <source>
        <dbReference type="SAM" id="Phobius"/>
    </source>
</evidence>
<comment type="caution">
    <text evidence="9">The sequence shown here is derived from an EMBL/GenBank/DDBJ whole genome shotgun (WGS) entry which is preliminary data.</text>
</comment>
<evidence type="ECO:0000256" key="5">
    <source>
        <dbReference type="ARBA" id="ARBA00022989"/>
    </source>
</evidence>
<evidence type="ECO:0000256" key="6">
    <source>
        <dbReference type="ARBA" id="ARBA00023136"/>
    </source>
</evidence>
<dbReference type="InterPro" id="IPR036259">
    <property type="entry name" value="MFS_trans_sf"/>
</dbReference>
<feature type="transmembrane region" description="Helical" evidence="7">
    <location>
        <begin position="236"/>
        <end position="254"/>
    </location>
</feature>
<proteinExistence type="predicted"/>
<dbReference type="CDD" id="cd06173">
    <property type="entry name" value="MFS_MefA_like"/>
    <property type="match status" value="1"/>
</dbReference>
<keyword evidence="10" id="KW-1185">Reference proteome</keyword>
<protein>
    <recommendedName>
        <fullName evidence="8">Major facilitator superfamily (MFS) profile domain-containing protein</fullName>
    </recommendedName>
</protein>
<reference evidence="10" key="1">
    <citation type="submission" date="2016-11" db="EMBL/GenBank/DDBJ databases">
        <authorList>
            <person name="Shukria A."/>
            <person name="Stevens D.C."/>
        </authorList>
    </citation>
    <scope>NUCLEOTIDE SEQUENCE [LARGE SCALE GENOMIC DNA]</scope>
    <source>
        <strain evidence="10">Cbfe23</strain>
    </source>
</reference>
<evidence type="ECO:0000313" key="9">
    <source>
        <dbReference type="EMBL" id="OJH33675.1"/>
    </source>
</evidence>
<dbReference type="InterPro" id="IPR020846">
    <property type="entry name" value="MFS_dom"/>
</dbReference>
<dbReference type="SUPFAM" id="SSF103473">
    <property type="entry name" value="MFS general substrate transporter"/>
    <property type="match status" value="1"/>
</dbReference>
<evidence type="ECO:0000313" key="10">
    <source>
        <dbReference type="Proteomes" id="UP000182229"/>
    </source>
</evidence>
<feature type="transmembrane region" description="Helical" evidence="7">
    <location>
        <begin position="266"/>
        <end position="299"/>
    </location>
</feature>
<evidence type="ECO:0000256" key="1">
    <source>
        <dbReference type="ARBA" id="ARBA00004651"/>
    </source>
</evidence>
<keyword evidence="6 7" id="KW-0472">Membrane</keyword>
<keyword evidence="3" id="KW-1003">Cell membrane</keyword>
<accession>A0A1L9AUH9</accession>
<gene>
    <name evidence="9" type="ORF">BON30_47410</name>
</gene>
<dbReference type="Proteomes" id="UP000182229">
    <property type="component" value="Unassembled WGS sequence"/>
</dbReference>
<dbReference type="PANTHER" id="PTHR23513:SF9">
    <property type="entry name" value="ENTEROBACTIN EXPORTER ENTS"/>
    <property type="match status" value="1"/>
</dbReference>
<dbReference type="AlphaFoldDB" id="A0A1L9AUH9"/>
<comment type="subcellular location">
    <subcellularLocation>
        <location evidence="1">Cell membrane</location>
        <topology evidence="1">Multi-pass membrane protein</topology>
    </subcellularLocation>
</comment>
<keyword evidence="5 7" id="KW-1133">Transmembrane helix</keyword>
<evidence type="ECO:0000256" key="3">
    <source>
        <dbReference type="ARBA" id="ARBA00022475"/>
    </source>
</evidence>